<dbReference type="SUPFAM" id="SSF81901">
    <property type="entry name" value="HCP-like"/>
    <property type="match status" value="1"/>
</dbReference>
<evidence type="ECO:0000256" key="2">
    <source>
        <dbReference type="PROSITE-ProRule" id="PRU00708"/>
    </source>
</evidence>
<feature type="repeat" description="PPR" evidence="2">
    <location>
        <begin position="365"/>
        <end position="399"/>
    </location>
</feature>
<dbReference type="Proteomes" id="UP000306102">
    <property type="component" value="Unassembled WGS sequence"/>
</dbReference>
<feature type="repeat" description="PPR" evidence="2">
    <location>
        <begin position="330"/>
        <end position="364"/>
    </location>
</feature>
<dbReference type="AlphaFoldDB" id="A0A4S4EXF9"/>
<dbReference type="InterPro" id="IPR002885">
    <property type="entry name" value="PPR_rpt"/>
</dbReference>
<evidence type="ECO:0000313" key="4">
    <source>
        <dbReference type="Proteomes" id="UP000306102"/>
    </source>
</evidence>
<keyword evidence="1" id="KW-0677">Repeat</keyword>
<dbReference type="PANTHER" id="PTHR47931:SF1">
    <property type="entry name" value="PPR CONTAINING PLANT-LIKE PROTEIN"/>
    <property type="match status" value="1"/>
</dbReference>
<feature type="repeat" description="PPR" evidence="2">
    <location>
        <begin position="260"/>
        <end position="294"/>
    </location>
</feature>
<dbReference type="EMBL" id="SDRB02001256">
    <property type="protein sequence ID" value="THG21728.1"/>
    <property type="molecule type" value="Genomic_DNA"/>
</dbReference>
<feature type="repeat" description="PPR" evidence="2">
    <location>
        <begin position="295"/>
        <end position="329"/>
    </location>
</feature>
<proteinExistence type="predicted"/>
<gene>
    <name evidence="3" type="ORF">TEA_024110</name>
</gene>
<dbReference type="Pfam" id="PF13041">
    <property type="entry name" value="PPR_2"/>
    <property type="match status" value="4"/>
</dbReference>
<reference evidence="3 4" key="1">
    <citation type="journal article" date="2018" name="Proc. Natl. Acad. Sci. U.S.A.">
        <title>Draft genome sequence of Camellia sinensis var. sinensis provides insights into the evolution of the tea genome and tea quality.</title>
        <authorList>
            <person name="Wei C."/>
            <person name="Yang H."/>
            <person name="Wang S."/>
            <person name="Zhao J."/>
            <person name="Liu C."/>
            <person name="Gao L."/>
            <person name="Xia E."/>
            <person name="Lu Y."/>
            <person name="Tai Y."/>
            <person name="She G."/>
            <person name="Sun J."/>
            <person name="Cao H."/>
            <person name="Tong W."/>
            <person name="Gao Q."/>
            <person name="Li Y."/>
            <person name="Deng W."/>
            <person name="Jiang X."/>
            <person name="Wang W."/>
            <person name="Chen Q."/>
            <person name="Zhang S."/>
            <person name="Li H."/>
            <person name="Wu J."/>
            <person name="Wang P."/>
            <person name="Li P."/>
            <person name="Shi C."/>
            <person name="Zheng F."/>
            <person name="Jian J."/>
            <person name="Huang B."/>
            <person name="Shan D."/>
            <person name="Shi M."/>
            <person name="Fang C."/>
            <person name="Yue Y."/>
            <person name="Li F."/>
            <person name="Li D."/>
            <person name="Wei S."/>
            <person name="Han B."/>
            <person name="Jiang C."/>
            <person name="Yin Y."/>
            <person name="Xia T."/>
            <person name="Zhang Z."/>
            <person name="Bennetzen J.L."/>
            <person name="Zhao S."/>
            <person name="Wan X."/>
        </authorList>
    </citation>
    <scope>NUCLEOTIDE SEQUENCE [LARGE SCALE GENOMIC DNA]</scope>
    <source>
        <strain evidence="4">cv. Shuchazao</strain>
        <tissue evidence="3">Leaf</tissue>
    </source>
</reference>
<comment type="caution">
    <text evidence="3">The sequence shown here is derived from an EMBL/GenBank/DDBJ whole genome shotgun (WGS) entry which is preliminary data.</text>
</comment>
<feature type="repeat" description="PPR" evidence="2">
    <location>
        <begin position="435"/>
        <end position="469"/>
    </location>
</feature>
<evidence type="ECO:0000313" key="3">
    <source>
        <dbReference type="EMBL" id="THG21728.1"/>
    </source>
</evidence>
<organism evidence="3 4">
    <name type="scientific">Camellia sinensis var. sinensis</name>
    <name type="common">China tea</name>
    <dbReference type="NCBI Taxonomy" id="542762"/>
    <lineage>
        <taxon>Eukaryota</taxon>
        <taxon>Viridiplantae</taxon>
        <taxon>Streptophyta</taxon>
        <taxon>Embryophyta</taxon>
        <taxon>Tracheophyta</taxon>
        <taxon>Spermatophyta</taxon>
        <taxon>Magnoliopsida</taxon>
        <taxon>eudicotyledons</taxon>
        <taxon>Gunneridae</taxon>
        <taxon>Pentapetalae</taxon>
        <taxon>asterids</taxon>
        <taxon>Ericales</taxon>
        <taxon>Theaceae</taxon>
        <taxon>Camellia</taxon>
    </lineage>
</organism>
<dbReference type="STRING" id="542762.A0A4S4EXF9"/>
<protein>
    <recommendedName>
        <fullName evidence="5">Pentacotripeptide-repeat region of PRORP domain-containing protein</fullName>
    </recommendedName>
</protein>
<dbReference type="NCBIfam" id="TIGR00756">
    <property type="entry name" value="PPR"/>
    <property type="match status" value="8"/>
</dbReference>
<accession>A0A4S4EXF9</accession>
<dbReference type="Gene3D" id="1.25.40.10">
    <property type="entry name" value="Tetratricopeptide repeat domain"/>
    <property type="match status" value="3"/>
</dbReference>
<dbReference type="PANTHER" id="PTHR47931">
    <property type="entry name" value="OS01G0228400 PROTEIN"/>
    <property type="match status" value="1"/>
</dbReference>
<feature type="repeat" description="PPR" evidence="2">
    <location>
        <begin position="226"/>
        <end position="259"/>
    </location>
</feature>
<dbReference type="PROSITE" id="PS51375">
    <property type="entry name" value="PPR"/>
    <property type="match status" value="10"/>
</dbReference>
<evidence type="ECO:0008006" key="5">
    <source>
        <dbReference type="Google" id="ProtNLM"/>
    </source>
</evidence>
<feature type="repeat" description="PPR" evidence="2">
    <location>
        <begin position="470"/>
        <end position="504"/>
    </location>
</feature>
<name>A0A4S4EXF9_CAMSN</name>
<feature type="repeat" description="PPR" evidence="2">
    <location>
        <begin position="190"/>
        <end position="225"/>
    </location>
</feature>
<sequence length="692" mass="77485">MANQDIQIGTERVKKVKEVQMGESNKERAYSRTISKHQERTEVTNKEWVQALPLKGKTADDKIQLYPMPECTLCCSCISNISCRTVRSRTKLMNILIERGKPQEAQTIFNSLIEGGHRPSLITYTTLLAALTYQKHFNSIHSIISQVEKNGMSPDSVFFNAVINAFSESGNMEEAMKAFQKMKESGYKPTTSTFNTLIKGYGIAGKPEESVKVLEVMFQKENVKPNLRTYNVLVRAWCNKNVTEAWNVVYKMVASGLQPDAVTYNTIATAYAQNGETGQAESMILEMHNHNVQPNERTCAIIIGGYCKEGKIKDALRFVYTMKELGFCPNLVVFNSLIKGFLDMADRDGVDEVLTMMEEFGVKPDVITFSTIMNAWSAAGFMDKCREIFDDMVKAGIEPDTHAYSILAKGYVRAREPEKAEELLTSMAKSGIRPNVVIFTTVISGWCNAGKMEYAIRVFEKMCESGTSPNLKTFETLIWGYAETKQPWKAEEVLDLMEGFKVQPEKSTFKLVAEAWHATGLAGEANRLWGTVKNDDTKDEMPVVESLEKIYQNQDANSSCSDLSRIPSLVNYQKGSAASSKRSRMVLKEAEHFSESLWSCTKSMYVTSKFGAKSPIVCKKQSQRGQLFMCGQPCTVFPGAMSLYSLHSQSSSSEETIDQDISSEINKGKRKAEEPIDPELFGTWGEKPFTAL</sequence>
<dbReference type="InterPro" id="IPR011990">
    <property type="entry name" value="TPR-like_helical_dom_sf"/>
</dbReference>
<evidence type="ECO:0000256" key="1">
    <source>
        <dbReference type="ARBA" id="ARBA00022737"/>
    </source>
</evidence>
<feature type="repeat" description="PPR" evidence="2">
    <location>
        <begin position="400"/>
        <end position="434"/>
    </location>
</feature>
<feature type="repeat" description="PPR" evidence="2">
    <location>
        <begin position="155"/>
        <end position="189"/>
    </location>
</feature>
<keyword evidence="4" id="KW-1185">Reference proteome</keyword>